<feature type="compositionally biased region" description="Polar residues" evidence="1">
    <location>
        <begin position="325"/>
        <end position="336"/>
    </location>
</feature>
<organism evidence="2 3">
    <name type="scientific">Luteimonas granuli</name>
    <dbReference type="NCBI Taxonomy" id="1176533"/>
    <lineage>
        <taxon>Bacteria</taxon>
        <taxon>Pseudomonadati</taxon>
        <taxon>Pseudomonadota</taxon>
        <taxon>Gammaproteobacteria</taxon>
        <taxon>Lysobacterales</taxon>
        <taxon>Lysobacteraceae</taxon>
        <taxon>Luteimonas</taxon>
    </lineage>
</organism>
<feature type="region of interest" description="Disordered" evidence="1">
    <location>
        <begin position="296"/>
        <end position="336"/>
    </location>
</feature>
<dbReference type="EMBL" id="CP042218">
    <property type="protein sequence ID" value="QDW67456.1"/>
    <property type="molecule type" value="Genomic_DNA"/>
</dbReference>
<dbReference type="AlphaFoldDB" id="A0A518N6A9"/>
<keyword evidence="3" id="KW-1185">Reference proteome</keyword>
<dbReference type="KEGG" id="lug:FPZ22_11665"/>
<evidence type="ECO:0000256" key="1">
    <source>
        <dbReference type="SAM" id="MobiDB-lite"/>
    </source>
</evidence>
<proteinExistence type="predicted"/>
<dbReference type="Proteomes" id="UP000316584">
    <property type="component" value="Chromosome"/>
</dbReference>
<gene>
    <name evidence="2" type="ORF">FPZ22_11665</name>
</gene>
<evidence type="ECO:0000313" key="2">
    <source>
        <dbReference type="EMBL" id="QDW67456.1"/>
    </source>
</evidence>
<accession>A0A518N6A9</accession>
<reference evidence="2 3" key="1">
    <citation type="submission" date="2019-07" db="EMBL/GenBank/DDBJ databases">
        <title>Full genome sequence of Luteimonas sp. Gr-4.</title>
        <authorList>
            <person name="Im W.-T."/>
        </authorList>
    </citation>
    <scope>NUCLEOTIDE SEQUENCE [LARGE SCALE GENOMIC DNA]</scope>
    <source>
        <strain evidence="2 3">Gr-4</strain>
    </source>
</reference>
<sequence length="336" mass="38113">MTECTFVGRDGGRYSDSACTDRNGTPKDYVWRETSSGHYETDRNERATCKPNMEGRLAELKRRKAGIADSRAAAKAAYDALPSPWVAYPSPAQPYSGEHDYDWFQWAIETTEDADGNPVKYEWVRSTFKDNYTYACKELVNRPILVPGDPKATPPTEDTWKDNWVEEDSTCQGTRSLPWYAREPYGASARDSSPLLVTDRTRFLGETLQLNELISQRFCKYFSGRHWNGSGWWWPDRNSLDWWGNDAYPMGLYCQRYPYSRAFEDWQRAKAGAENARKNYVDTKAQFDKLEEELRNMDAGGASGGGPTTQMSFGAEATLEHADSRGSTGPQSPVQP</sequence>
<protein>
    <submittedName>
        <fullName evidence="2">Uncharacterized protein</fullName>
    </submittedName>
</protein>
<evidence type="ECO:0000313" key="3">
    <source>
        <dbReference type="Proteomes" id="UP000316584"/>
    </source>
</evidence>
<name>A0A518N6A9_9GAMM</name>